<proteinExistence type="predicted"/>
<name>A0ABV0ZHB4_9TELE</name>
<dbReference type="Proteomes" id="UP001469553">
    <property type="component" value="Unassembled WGS sequence"/>
</dbReference>
<reference evidence="1 2" key="1">
    <citation type="submission" date="2021-06" db="EMBL/GenBank/DDBJ databases">
        <authorList>
            <person name="Palmer J.M."/>
        </authorList>
    </citation>
    <scope>NUCLEOTIDE SEQUENCE [LARGE SCALE GENOMIC DNA]</scope>
    <source>
        <strain evidence="1 2">AS_MEX2019</strain>
        <tissue evidence="1">Muscle</tissue>
    </source>
</reference>
<accession>A0ABV0ZHB4</accession>
<dbReference type="PANTHER" id="PTHR14241:SF19">
    <property type="entry name" value="INTERFERON-INDUCED PROTEIN 44-LIKE ISOFORM X1-RELATED"/>
    <property type="match status" value="1"/>
</dbReference>
<comment type="caution">
    <text evidence="1">The sequence shown here is derived from an EMBL/GenBank/DDBJ whole genome shotgun (WGS) entry which is preliminary data.</text>
</comment>
<dbReference type="InterPro" id="IPR027417">
    <property type="entry name" value="P-loop_NTPase"/>
</dbReference>
<evidence type="ECO:0000313" key="2">
    <source>
        <dbReference type="Proteomes" id="UP001469553"/>
    </source>
</evidence>
<gene>
    <name evidence="1" type="ORF">AMECASPLE_039852</name>
</gene>
<dbReference type="SUPFAM" id="SSF52540">
    <property type="entry name" value="P-loop containing nucleoside triphosphate hydrolases"/>
    <property type="match status" value="1"/>
</dbReference>
<sequence length="121" mass="13896">MQHIYWYQLLSNLMFSYRKRNELMESIKTYKPTVSSVSQARVLLIGQVGAGKSSFFNSINSVFRGHVTSQAISGSSSTSLTTQVCLCLSFIWFPVFHINKKLPIVIFWVNHFTFFSFEPTL</sequence>
<protein>
    <submittedName>
        <fullName evidence="1">Uncharacterized protein</fullName>
    </submittedName>
</protein>
<keyword evidence="2" id="KW-1185">Reference proteome</keyword>
<dbReference type="Gene3D" id="3.40.50.300">
    <property type="entry name" value="P-loop containing nucleotide triphosphate hydrolases"/>
    <property type="match status" value="1"/>
</dbReference>
<organism evidence="1 2">
    <name type="scientific">Ameca splendens</name>
    <dbReference type="NCBI Taxonomy" id="208324"/>
    <lineage>
        <taxon>Eukaryota</taxon>
        <taxon>Metazoa</taxon>
        <taxon>Chordata</taxon>
        <taxon>Craniata</taxon>
        <taxon>Vertebrata</taxon>
        <taxon>Euteleostomi</taxon>
        <taxon>Actinopterygii</taxon>
        <taxon>Neopterygii</taxon>
        <taxon>Teleostei</taxon>
        <taxon>Neoteleostei</taxon>
        <taxon>Acanthomorphata</taxon>
        <taxon>Ovalentaria</taxon>
        <taxon>Atherinomorphae</taxon>
        <taxon>Cyprinodontiformes</taxon>
        <taxon>Goodeidae</taxon>
        <taxon>Ameca</taxon>
    </lineage>
</organism>
<dbReference type="PANTHER" id="PTHR14241">
    <property type="entry name" value="INTERFERON-INDUCED PROTEIN 44"/>
    <property type="match status" value="1"/>
</dbReference>
<evidence type="ECO:0000313" key="1">
    <source>
        <dbReference type="EMBL" id="MEQ2305637.1"/>
    </source>
</evidence>
<dbReference type="EMBL" id="JAHRIP010065729">
    <property type="protein sequence ID" value="MEQ2305637.1"/>
    <property type="molecule type" value="Genomic_DNA"/>
</dbReference>